<name>A0ABV0YGV3_9TELE</name>
<protein>
    <submittedName>
        <fullName evidence="1">Uncharacterized protein</fullName>
    </submittedName>
</protein>
<evidence type="ECO:0000313" key="1">
    <source>
        <dbReference type="EMBL" id="MEQ2293067.1"/>
    </source>
</evidence>
<dbReference type="InterPro" id="IPR029058">
    <property type="entry name" value="AB_hydrolase_fold"/>
</dbReference>
<evidence type="ECO:0000313" key="2">
    <source>
        <dbReference type="Proteomes" id="UP001469553"/>
    </source>
</evidence>
<dbReference type="Gene3D" id="3.40.50.1820">
    <property type="entry name" value="alpha/beta hydrolase"/>
    <property type="match status" value="1"/>
</dbReference>
<dbReference type="EMBL" id="JAHRIP010031572">
    <property type="protein sequence ID" value="MEQ2293067.1"/>
    <property type="molecule type" value="Genomic_DNA"/>
</dbReference>
<dbReference type="SUPFAM" id="SSF53474">
    <property type="entry name" value="alpha/beta-Hydrolases"/>
    <property type="match status" value="1"/>
</dbReference>
<sequence length="184" mass="20622">AIPWEEYPSWGANDLTDLPTRGRFIGPVAVVDGYVLEAPPFEVWEKKGNFSDVPFVIGTTEQEADFSPPVANISEWTWGDYSWFVTEKLRSFSQDLPKDALDLYPPSAPCPTRDRCPERAYTTMVSDIRATCPNNDLAWRAAGKLTRLRRTPVNSDSDLLLLSVFTACCVCLVTLEDEPSLILM</sequence>
<keyword evidence="2" id="KW-1185">Reference proteome</keyword>
<organism evidence="1 2">
    <name type="scientific">Ameca splendens</name>
    <dbReference type="NCBI Taxonomy" id="208324"/>
    <lineage>
        <taxon>Eukaryota</taxon>
        <taxon>Metazoa</taxon>
        <taxon>Chordata</taxon>
        <taxon>Craniata</taxon>
        <taxon>Vertebrata</taxon>
        <taxon>Euteleostomi</taxon>
        <taxon>Actinopterygii</taxon>
        <taxon>Neopterygii</taxon>
        <taxon>Teleostei</taxon>
        <taxon>Neoteleostei</taxon>
        <taxon>Acanthomorphata</taxon>
        <taxon>Ovalentaria</taxon>
        <taxon>Atherinomorphae</taxon>
        <taxon>Cyprinodontiformes</taxon>
        <taxon>Goodeidae</taxon>
        <taxon>Ameca</taxon>
    </lineage>
</organism>
<dbReference type="Proteomes" id="UP001469553">
    <property type="component" value="Unassembled WGS sequence"/>
</dbReference>
<feature type="non-terminal residue" evidence="1">
    <location>
        <position position="1"/>
    </location>
</feature>
<proteinExistence type="predicted"/>
<accession>A0ABV0YGV3</accession>
<comment type="caution">
    <text evidence="1">The sequence shown here is derived from an EMBL/GenBank/DDBJ whole genome shotgun (WGS) entry which is preliminary data.</text>
</comment>
<gene>
    <name evidence="1" type="ORF">AMECASPLE_029400</name>
</gene>
<reference evidence="1 2" key="1">
    <citation type="submission" date="2021-06" db="EMBL/GenBank/DDBJ databases">
        <authorList>
            <person name="Palmer J.M."/>
        </authorList>
    </citation>
    <scope>NUCLEOTIDE SEQUENCE [LARGE SCALE GENOMIC DNA]</scope>
    <source>
        <strain evidence="1 2">AS_MEX2019</strain>
        <tissue evidence="1">Muscle</tissue>
    </source>
</reference>